<dbReference type="EMBL" id="CP162599">
    <property type="protein sequence ID" value="XDK33046.1"/>
    <property type="molecule type" value="Genomic_DNA"/>
</dbReference>
<proteinExistence type="inferred from homology"/>
<dbReference type="InterPro" id="IPR036761">
    <property type="entry name" value="TTHA0802/YceI-like_sf"/>
</dbReference>
<feature type="domain" description="Lipid/polyisoprenoid-binding YceI-like" evidence="2">
    <location>
        <begin position="3"/>
        <end position="172"/>
    </location>
</feature>
<dbReference type="InterPro" id="IPR007372">
    <property type="entry name" value="Lipid/polyisoprenoid-bd_YceI"/>
</dbReference>
<evidence type="ECO:0000313" key="3">
    <source>
        <dbReference type="EMBL" id="XDK33046.1"/>
    </source>
</evidence>
<dbReference type="PANTHER" id="PTHR34406">
    <property type="entry name" value="PROTEIN YCEI"/>
    <property type="match status" value="1"/>
</dbReference>
<dbReference type="SUPFAM" id="SSF101874">
    <property type="entry name" value="YceI-like"/>
    <property type="match status" value="1"/>
</dbReference>
<sequence length="177" mass="19586">MTVWNIDASHTNVGFSVKHMMISKVKGSFSGFTGAIEGDPENLETANVSFTVDMNTIHTSNEDRDNHLRSADFFDTETFPEMTFVSTKIEKTDDDEYDLTGDLTIKGVTKQVTFEVEYEGKGVNPWGQEVVAFSAEGKIDRKEFGLTWNQALETGGFLVGDTIKISIELEANPAQEG</sequence>
<dbReference type="RefSeq" id="WP_368653733.1">
    <property type="nucleotide sequence ID" value="NZ_CP162599.1"/>
</dbReference>
<gene>
    <name evidence="3" type="ORF">AB4Y30_01310</name>
</gene>
<protein>
    <submittedName>
        <fullName evidence="3">YceI family protein</fullName>
    </submittedName>
</protein>
<evidence type="ECO:0000256" key="1">
    <source>
        <dbReference type="ARBA" id="ARBA00008812"/>
    </source>
</evidence>
<dbReference type="PANTHER" id="PTHR34406:SF1">
    <property type="entry name" value="PROTEIN YCEI"/>
    <property type="match status" value="1"/>
</dbReference>
<dbReference type="AlphaFoldDB" id="A0AB39HL38"/>
<dbReference type="SMART" id="SM00867">
    <property type="entry name" value="YceI"/>
    <property type="match status" value="1"/>
</dbReference>
<organism evidence="3">
    <name type="scientific">Ornithinibacillus sp. 4-3</name>
    <dbReference type="NCBI Taxonomy" id="3231488"/>
    <lineage>
        <taxon>Bacteria</taxon>
        <taxon>Bacillati</taxon>
        <taxon>Bacillota</taxon>
        <taxon>Bacilli</taxon>
        <taxon>Bacillales</taxon>
        <taxon>Bacillaceae</taxon>
        <taxon>Ornithinibacillus</taxon>
    </lineage>
</organism>
<name>A0AB39HL38_9BACI</name>
<comment type="similarity">
    <text evidence="1">Belongs to the UPF0312 family.</text>
</comment>
<evidence type="ECO:0000259" key="2">
    <source>
        <dbReference type="SMART" id="SM00867"/>
    </source>
</evidence>
<reference evidence="3" key="1">
    <citation type="submission" date="2024-07" db="EMBL/GenBank/DDBJ databases">
        <title>Halotolerant mesophilic bacterium Ornithinibacillus sp. 4-3, sp. nov., isolated from soil.</title>
        <authorList>
            <person name="Sidarenka A.V."/>
            <person name="Guliayeva D.E."/>
            <person name="Leanovich S.I."/>
            <person name="Hileuskaya K.S."/>
            <person name="Akhremchuk A.E."/>
            <person name="Sikolenko M.A."/>
            <person name="Valentovich L.N."/>
        </authorList>
    </citation>
    <scope>NUCLEOTIDE SEQUENCE</scope>
    <source>
        <strain evidence="3">4-3</strain>
    </source>
</reference>
<dbReference type="Gene3D" id="2.40.128.110">
    <property type="entry name" value="Lipid/polyisoprenoid-binding, YceI-like"/>
    <property type="match status" value="1"/>
</dbReference>
<accession>A0AB39HL38</accession>
<dbReference type="Pfam" id="PF04264">
    <property type="entry name" value="YceI"/>
    <property type="match status" value="1"/>
</dbReference>